<dbReference type="Proteomes" id="UP000886876">
    <property type="component" value="Unassembled WGS sequence"/>
</dbReference>
<dbReference type="Gene3D" id="3.40.50.300">
    <property type="entry name" value="P-loop containing nucleotide triphosphate hydrolases"/>
    <property type="match status" value="1"/>
</dbReference>
<evidence type="ECO:0000313" key="3">
    <source>
        <dbReference type="Proteomes" id="UP000886876"/>
    </source>
</evidence>
<evidence type="ECO:0000259" key="1">
    <source>
        <dbReference type="PROSITE" id="PS51379"/>
    </source>
</evidence>
<dbReference type="PANTHER" id="PTHR43534:SF1">
    <property type="entry name" value="4FE-4S CLUSTER CONTAINING PARA FAMILY ATPASE PROTEIN"/>
    <property type="match status" value="1"/>
</dbReference>
<dbReference type="EMBL" id="DVJS01000087">
    <property type="protein sequence ID" value="HIS97064.1"/>
    <property type="molecule type" value="Genomic_DNA"/>
</dbReference>
<dbReference type="Pfam" id="PF01656">
    <property type="entry name" value="CbiA"/>
    <property type="match status" value="1"/>
</dbReference>
<dbReference type="PANTHER" id="PTHR43534">
    <property type="entry name" value="MIND SUPERFAMILY P-LOOP ATPASE CONTAINING AN INSERTED FERREDOXIN DOMAIN"/>
    <property type="match status" value="1"/>
</dbReference>
<feature type="domain" description="4Fe-4S ferredoxin-type" evidence="1">
    <location>
        <begin position="60"/>
        <end position="89"/>
    </location>
</feature>
<proteinExistence type="predicted"/>
<dbReference type="InterPro" id="IPR017896">
    <property type="entry name" value="4Fe4S_Fe-S-bd"/>
</dbReference>
<dbReference type="SUPFAM" id="SSF52540">
    <property type="entry name" value="P-loop containing nucleoside triphosphate hydrolases"/>
    <property type="match status" value="1"/>
</dbReference>
<dbReference type="InterPro" id="IPR002586">
    <property type="entry name" value="CobQ/CobB/MinD/ParA_Nub-bd_dom"/>
</dbReference>
<reference evidence="2" key="1">
    <citation type="submission" date="2020-10" db="EMBL/GenBank/DDBJ databases">
        <authorList>
            <person name="Gilroy R."/>
        </authorList>
    </citation>
    <scope>NUCLEOTIDE SEQUENCE</scope>
    <source>
        <strain evidence="2">ChiHecec3B27-6122</strain>
    </source>
</reference>
<dbReference type="AlphaFoldDB" id="A0A9D1G5G7"/>
<dbReference type="Gene3D" id="3.30.70.20">
    <property type="match status" value="1"/>
</dbReference>
<reference evidence="2" key="2">
    <citation type="journal article" date="2021" name="PeerJ">
        <title>Extensive microbial diversity within the chicken gut microbiome revealed by metagenomics and culture.</title>
        <authorList>
            <person name="Gilroy R."/>
            <person name="Ravi A."/>
            <person name="Getino M."/>
            <person name="Pursley I."/>
            <person name="Horton D.L."/>
            <person name="Alikhan N.F."/>
            <person name="Baker D."/>
            <person name="Gharbi K."/>
            <person name="Hall N."/>
            <person name="Watson M."/>
            <person name="Adriaenssens E.M."/>
            <person name="Foster-Nyarko E."/>
            <person name="Jarju S."/>
            <person name="Secka A."/>
            <person name="Antonio M."/>
            <person name="Oren A."/>
            <person name="Chaudhuri R.R."/>
            <person name="La Ragione R."/>
            <person name="Hildebrand F."/>
            <person name="Pallen M.J."/>
        </authorList>
    </citation>
    <scope>NUCLEOTIDE SEQUENCE</scope>
    <source>
        <strain evidence="2">ChiHecec3B27-6122</strain>
    </source>
</reference>
<protein>
    <submittedName>
        <fullName evidence="2">4Fe-4S binding protein</fullName>
    </submittedName>
</protein>
<accession>A0A9D1G5G7</accession>
<comment type="caution">
    <text evidence="2">The sequence shown here is derived from an EMBL/GenBank/DDBJ whole genome shotgun (WGS) entry which is preliminary data.</text>
</comment>
<name>A0A9D1G5G7_9FIRM</name>
<dbReference type="InterPro" id="IPR027417">
    <property type="entry name" value="P-loop_NTPase"/>
</dbReference>
<organism evidence="2 3">
    <name type="scientific">Candidatus Scatomorpha pullistercoris</name>
    <dbReference type="NCBI Taxonomy" id="2840929"/>
    <lineage>
        <taxon>Bacteria</taxon>
        <taxon>Bacillati</taxon>
        <taxon>Bacillota</taxon>
        <taxon>Clostridia</taxon>
        <taxon>Eubacteriales</taxon>
        <taxon>Candidatus Scatomorpha</taxon>
    </lineage>
</organism>
<evidence type="ECO:0000313" key="2">
    <source>
        <dbReference type="EMBL" id="HIS97064.1"/>
    </source>
</evidence>
<dbReference type="PROSITE" id="PS51379">
    <property type="entry name" value="4FE4S_FER_2"/>
    <property type="match status" value="2"/>
</dbReference>
<dbReference type="SUPFAM" id="SSF54862">
    <property type="entry name" value="4Fe-4S ferredoxins"/>
    <property type="match status" value="1"/>
</dbReference>
<sequence>MKKLLILSGKGGTGKTTTAAAFIRFAGARAVADCDVDAPNLALVSGGYAETVETDFRGSDKAKIDPGLCIGCGKCAELCRFGAISRAGGDKYAVDELRCEGCGLCTEACLAGAARLGEDIAGSFRVRRGDGVFADAQLRMGRGNSGKLVTEVKRALYDSAVEAELAIIDGSPGVGCPVMASMNGVSLALIVTEPSVSGLGDMQRLVRTASMARVRTAVCVNRADVSPELSADIERWCAEQGVPFLGRVPFDRSAQRAINEGRSVAELDCPARAALYEVFIKAMELLDIKMTDKETKRL</sequence>
<gene>
    <name evidence="2" type="ORF">IAD42_03735</name>
</gene>
<dbReference type="Pfam" id="PF00037">
    <property type="entry name" value="Fer4"/>
    <property type="match status" value="1"/>
</dbReference>
<feature type="domain" description="4Fe-4S ferredoxin-type" evidence="1">
    <location>
        <begin position="90"/>
        <end position="119"/>
    </location>
</feature>